<dbReference type="InterPro" id="IPR003607">
    <property type="entry name" value="HD/PDEase_dom"/>
</dbReference>
<dbReference type="GeneID" id="5327507"/>
<proteinExistence type="predicted"/>
<dbReference type="GO" id="GO:0008832">
    <property type="term" value="F:dGTPase activity"/>
    <property type="evidence" value="ECO:0007669"/>
    <property type="project" value="TreeGrafter"/>
</dbReference>
<dbReference type="InterPro" id="IPR006674">
    <property type="entry name" value="HD_domain"/>
</dbReference>
<dbReference type="InterPro" id="IPR050135">
    <property type="entry name" value="dGTPase-like"/>
</dbReference>
<dbReference type="eggNOG" id="arCOG04430">
    <property type="taxonomic scope" value="Archaea"/>
</dbReference>
<dbReference type="Pfam" id="PF19276">
    <property type="entry name" value="HD_assoc_2"/>
    <property type="match status" value="1"/>
</dbReference>
<dbReference type="SUPFAM" id="SSF109604">
    <property type="entry name" value="HD-domain/PDEase-like"/>
    <property type="match status" value="1"/>
</dbReference>
<protein>
    <submittedName>
        <fullName evidence="2">Metal dependent phosphohydrolase</fullName>
    </submittedName>
</protein>
<gene>
    <name evidence="2" type="ordered locus">Maeo_0921</name>
</gene>
<evidence type="ECO:0000313" key="2">
    <source>
        <dbReference type="EMBL" id="ABR56502.1"/>
    </source>
</evidence>
<dbReference type="Proteomes" id="UP000001106">
    <property type="component" value="Chromosome"/>
</dbReference>
<dbReference type="CDD" id="cd00077">
    <property type="entry name" value="HDc"/>
    <property type="match status" value="1"/>
</dbReference>
<reference evidence="2" key="1">
    <citation type="submission" date="2007-06" db="EMBL/GenBank/DDBJ databases">
        <title>Complete sequence of Methanococcus aeolicus Nankai-3.</title>
        <authorList>
            <consortium name="US DOE Joint Genome Institute"/>
            <person name="Copeland A."/>
            <person name="Lucas S."/>
            <person name="Lapidus A."/>
            <person name="Barry K."/>
            <person name="Glavina del Rio T."/>
            <person name="Dalin E."/>
            <person name="Tice H."/>
            <person name="Pitluck S."/>
            <person name="Chain P."/>
            <person name="Malfatti S."/>
            <person name="Shin M."/>
            <person name="Vergez L."/>
            <person name="Schmutz J."/>
            <person name="Larimer F."/>
            <person name="Land M."/>
            <person name="Hauser L."/>
            <person name="Kyrpides N."/>
            <person name="Lykidis A."/>
            <person name="Sieprawska-Lupa M."/>
            <person name="Whitman W.B."/>
            <person name="Richardson P."/>
        </authorList>
    </citation>
    <scope>NUCLEOTIDE SEQUENCE [LARGE SCALE GENOMIC DNA]</scope>
    <source>
        <strain evidence="2">Nankai-3</strain>
    </source>
</reference>
<dbReference type="STRING" id="419665.Maeo_0921"/>
<dbReference type="SMART" id="SM00471">
    <property type="entry name" value="HDc"/>
    <property type="match status" value="1"/>
</dbReference>
<accession>A6UVI0</accession>
<dbReference type="HOGENOM" id="CLU_026821_3_1_2"/>
<dbReference type="PROSITE" id="PS51831">
    <property type="entry name" value="HD"/>
    <property type="match status" value="1"/>
</dbReference>
<dbReference type="RefSeq" id="WP_011973634.1">
    <property type="nucleotide sequence ID" value="NC_009635.1"/>
</dbReference>
<evidence type="ECO:0000259" key="1">
    <source>
        <dbReference type="PROSITE" id="PS51831"/>
    </source>
</evidence>
<dbReference type="InterPro" id="IPR045509">
    <property type="entry name" value="HD_assoc_2"/>
</dbReference>
<organism evidence="2 3">
    <name type="scientific">Methanococcus aeolicus (strain ATCC BAA-1280 / DSM 17508 / OCM 812 / Nankai-3)</name>
    <dbReference type="NCBI Taxonomy" id="419665"/>
    <lineage>
        <taxon>Archaea</taxon>
        <taxon>Methanobacteriati</taxon>
        <taxon>Methanobacteriota</taxon>
        <taxon>Methanomada group</taxon>
        <taxon>Methanococci</taxon>
        <taxon>Methanococcales</taxon>
        <taxon>Methanococcaceae</taxon>
        <taxon>Methanococcus</taxon>
    </lineage>
</organism>
<dbReference type="OrthoDB" id="8895at2157"/>
<dbReference type="Pfam" id="PF01966">
    <property type="entry name" value="HD"/>
    <property type="match status" value="1"/>
</dbReference>
<dbReference type="PANTHER" id="PTHR11373">
    <property type="entry name" value="DEOXYNUCLEOSIDE TRIPHOSPHATE TRIPHOSPHOHYDROLASE"/>
    <property type="match status" value="1"/>
</dbReference>
<feature type="domain" description="HD" evidence="1">
    <location>
        <begin position="53"/>
        <end position="151"/>
    </location>
</feature>
<dbReference type="Gene3D" id="1.10.3210.10">
    <property type="entry name" value="Hypothetical protein af1432"/>
    <property type="match status" value="1"/>
</dbReference>
<dbReference type="AlphaFoldDB" id="A6UVI0"/>
<evidence type="ECO:0000313" key="3">
    <source>
        <dbReference type="Proteomes" id="UP000001106"/>
    </source>
</evidence>
<sequence>MSKNKIIRDPIYKDVLINSGEIDIIDSPEVQRLRNIKQTGLTCIVYPSANHTRFEHSIGTMYIAGEIFKRFKDIDTQLIRIAGLLHDIGHPPFSHTLEVNGYDHEYHTKKKIKKMNFENYTSNEIINVLSSKSIEGMLLSGDIDADRIDYLMRDSYHTGVAYGSIDYNRLIGSMILYGDKNNSNDHHNKLAILEKGKIAVESLLIARYQMYPTVYMHPTSRISETMLKQATVEAISEKLFKVHDLSIMDDIDLISIIRNQRGEESNKLINMIDRRQLFKNIVTLKYGELLPIERWRLINLSDYNIRKLEGELLDKFDIKIFLDIPSYPKMNEHNIKIVINDKIYRLNHISPLANSLKLAYINSWDVRVYASPEINGTINKITDKDIEEINKYIFEFIENKTKHGELYHIIEENEKIRGKGNLINIIKEKGLSEKDVIEELQKLTFCGLINETVEKIGGIYRYDYSINNNLKN</sequence>
<dbReference type="EMBL" id="CP000743">
    <property type="protein sequence ID" value="ABR56502.1"/>
    <property type="molecule type" value="Genomic_DNA"/>
</dbReference>
<dbReference type="KEGG" id="mae:Maeo_0921"/>
<dbReference type="PANTHER" id="PTHR11373:SF4">
    <property type="entry name" value="DEOXYNUCLEOSIDE TRIPHOSPHATE TRIPHOSPHOHYDROLASE SAMHD1"/>
    <property type="match status" value="1"/>
</dbReference>
<dbReference type="GO" id="GO:0006203">
    <property type="term" value="P:dGTP catabolic process"/>
    <property type="evidence" value="ECO:0007669"/>
    <property type="project" value="TreeGrafter"/>
</dbReference>
<keyword evidence="3" id="KW-1185">Reference proteome</keyword>
<name>A6UVI0_META3</name>